<dbReference type="Pfam" id="PF03168">
    <property type="entry name" value="LEA_2"/>
    <property type="match status" value="1"/>
</dbReference>
<evidence type="ECO:0000256" key="4">
    <source>
        <dbReference type="ARBA" id="ARBA00023136"/>
    </source>
</evidence>
<evidence type="ECO:0000313" key="7">
    <source>
        <dbReference type="EMBL" id="KAK6138466.1"/>
    </source>
</evidence>
<dbReference type="EMBL" id="JABTTQ020000730">
    <property type="protein sequence ID" value="KAK6138466.1"/>
    <property type="molecule type" value="Genomic_DNA"/>
</dbReference>
<keyword evidence="3 5" id="KW-1133">Transmembrane helix</keyword>
<dbReference type="PANTHER" id="PTHR31415">
    <property type="entry name" value="OS05G0367900 PROTEIN"/>
    <property type="match status" value="1"/>
</dbReference>
<evidence type="ECO:0000259" key="6">
    <source>
        <dbReference type="Pfam" id="PF03168"/>
    </source>
</evidence>
<dbReference type="PANTHER" id="PTHR31415:SF166">
    <property type="entry name" value="LATE EMBRYOGENESIS ABUNDANT (LEA) HYDROXYPROLINE-RICH GLYCOPROTEIN FAMILY"/>
    <property type="match status" value="1"/>
</dbReference>
<dbReference type="Proteomes" id="UP001318860">
    <property type="component" value="Unassembled WGS sequence"/>
</dbReference>
<comment type="caution">
    <text evidence="7">The sequence shown here is derived from an EMBL/GenBank/DDBJ whole genome shotgun (WGS) entry which is preliminary data.</text>
</comment>
<evidence type="ECO:0000256" key="2">
    <source>
        <dbReference type="ARBA" id="ARBA00022692"/>
    </source>
</evidence>
<keyword evidence="2 5" id="KW-0812">Transmembrane</keyword>
<dbReference type="InterPro" id="IPR004864">
    <property type="entry name" value="LEA_2"/>
</dbReference>
<organism evidence="7 8">
    <name type="scientific">Rehmannia glutinosa</name>
    <name type="common">Chinese foxglove</name>
    <dbReference type="NCBI Taxonomy" id="99300"/>
    <lineage>
        <taxon>Eukaryota</taxon>
        <taxon>Viridiplantae</taxon>
        <taxon>Streptophyta</taxon>
        <taxon>Embryophyta</taxon>
        <taxon>Tracheophyta</taxon>
        <taxon>Spermatophyta</taxon>
        <taxon>Magnoliopsida</taxon>
        <taxon>eudicotyledons</taxon>
        <taxon>Gunneridae</taxon>
        <taxon>Pentapetalae</taxon>
        <taxon>asterids</taxon>
        <taxon>lamiids</taxon>
        <taxon>Lamiales</taxon>
        <taxon>Orobanchaceae</taxon>
        <taxon>Rehmannieae</taxon>
        <taxon>Rehmannia</taxon>
    </lineage>
</organism>
<protein>
    <recommendedName>
        <fullName evidence="6">Late embryogenesis abundant protein LEA-2 subgroup domain-containing protein</fullName>
    </recommendedName>
</protein>
<feature type="transmembrane region" description="Helical" evidence="5">
    <location>
        <begin position="20"/>
        <end position="42"/>
    </location>
</feature>
<reference evidence="7 8" key="1">
    <citation type="journal article" date="2021" name="Comput. Struct. Biotechnol. J.">
        <title>De novo genome assembly of the potent medicinal plant Rehmannia glutinosa using nanopore technology.</title>
        <authorList>
            <person name="Ma L."/>
            <person name="Dong C."/>
            <person name="Song C."/>
            <person name="Wang X."/>
            <person name="Zheng X."/>
            <person name="Niu Y."/>
            <person name="Chen S."/>
            <person name="Feng W."/>
        </authorList>
    </citation>
    <scope>NUCLEOTIDE SEQUENCE [LARGE SCALE GENOMIC DNA]</scope>
    <source>
        <strain evidence="7">DH-2019</strain>
    </source>
</reference>
<evidence type="ECO:0000313" key="8">
    <source>
        <dbReference type="Proteomes" id="UP001318860"/>
    </source>
</evidence>
<feature type="domain" description="Late embryogenesis abundant protein LEA-2 subgroup" evidence="6">
    <location>
        <begin position="74"/>
        <end position="175"/>
    </location>
</feature>
<keyword evidence="4 5" id="KW-0472">Membrane</keyword>
<comment type="subcellular location">
    <subcellularLocation>
        <location evidence="1">Membrane</location>
        <topology evidence="1">Single-pass membrane protein</topology>
    </subcellularLocation>
</comment>
<evidence type="ECO:0000256" key="3">
    <source>
        <dbReference type="ARBA" id="ARBA00022989"/>
    </source>
</evidence>
<keyword evidence="8" id="KW-1185">Reference proteome</keyword>
<sequence>MTAKDCGHHEENRKKIYRRLFAAFLGVTIAVLFIILLVWLILRPTKPHFILQDATVYAFNLSSPNLLTSSLQITLSSRNPNDRIGIYYDKIDVYAAYHSQQISLPTRLPPSYQGHKDITVWSPFLYGTAVPVAPYLAVSLSQDQVAGTVLVNIRVDGRVRWKVGTFISGKYHLYVNCPAYIDFGNRNSNNNAVVVGSAMKYQLIMDCHVDSGKIYKVPAAINLESKDMYIRLLEFFTSKRTILIMKKLVDIHFTKILEFKRQTSWVANASERKHLQSFITQAREQLAQVENMYENL</sequence>
<name>A0ABR0VVY1_REHGL</name>
<accession>A0ABR0VVY1</accession>
<evidence type="ECO:0000256" key="5">
    <source>
        <dbReference type="SAM" id="Phobius"/>
    </source>
</evidence>
<proteinExistence type="predicted"/>
<dbReference type="InterPro" id="IPR044839">
    <property type="entry name" value="NDR1-like"/>
</dbReference>
<gene>
    <name evidence="7" type="ORF">DH2020_027786</name>
</gene>
<evidence type="ECO:0000256" key="1">
    <source>
        <dbReference type="ARBA" id="ARBA00004167"/>
    </source>
</evidence>